<protein>
    <recommendedName>
        <fullName evidence="1">HTH cro/C1-type domain-containing protein</fullName>
    </recommendedName>
</protein>
<dbReference type="Gene3D" id="3.40.50.300">
    <property type="entry name" value="P-loop containing nucleotide triphosphate hydrolases"/>
    <property type="match status" value="1"/>
</dbReference>
<evidence type="ECO:0000259" key="1">
    <source>
        <dbReference type="PROSITE" id="PS50943"/>
    </source>
</evidence>
<dbReference type="Proteomes" id="UP000680866">
    <property type="component" value="Chromosome"/>
</dbReference>
<dbReference type="InterPro" id="IPR049945">
    <property type="entry name" value="AAA_22"/>
</dbReference>
<dbReference type="InterPro" id="IPR010982">
    <property type="entry name" value="Lambda_DNA-bd_dom_sf"/>
</dbReference>
<reference evidence="2" key="1">
    <citation type="submission" date="2020-08" db="EMBL/GenBank/DDBJ databases">
        <title>Whole genome shotgun sequence of Polymorphospora rubra NBRC 101157.</title>
        <authorList>
            <person name="Komaki H."/>
            <person name="Tamura T."/>
        </authorList>
    </citation>
    <scope>NUCLEOTIDE SEQUENCE</scope>
    <source>
        <strain evidence="2">NBRC 101157</strain>
    </source>
</reference>
<dbReference type="InterPro" id="IPR001387">
    <property type="entry name" value="Cro/C1-type_HTH"/>
</dbReference>
<dbReference type="SUPFAM" id="SSF47413">
    <property type="entry name" value="lambda repressor-like DNA-binding domains"/>
    <property type="match status" value="1"/>
</dbReference>
<dbReference type="KEGG" id="pry:Prubr_56950"/>
<organism evidence="2 3">
    <name type="scientific">Polymorphospora rubra</name>
    <dbReference type="NCBI Taxonomy" id="338584"/>
    <lineage>
        <taxon>Bacteria</taxon>
        <taxon>Bacillati</taxon>
        <taxon>Actinomycetota</taxon>
        <taxon>Actinomycetes</taxon>
        <taxon>Micromonosporales</taxon>
        <taxon>Micromonosporaceae</taxon>
        <taxon>Polymorphospora</taxon>
    </lineage>
</organism>
<dbReference type="SUPFAM" id="SSF48452">
    <property type="entry name" value="TPR-like"/>
    <property type="match status" value="1"/>
</dbReference>
<name>A0A810N889_9ACTN</name>
<dbReference type="SUPFAM" id="SSF52540">
    <property type="entry name" value="P-loop containing nucleoside triphosphate hydrolases"/>
    <property type="match status" value="1"/>
</dbReference>
<dbReference type="InterPro" id="IPR011990">
    <property type="entry name" value="TPR-like_helical_dom_sf"/>
</dbReference>
<dbReference type="PROSITE" id="PS50943">
    <property type="entry name" value="HTH_CROC1"/>
    <property type="match status" value="1"/>
</dbReference>
<dbReference type="EMBL" id="AP023359">
    <property type="protein sequence ID" value="BCJ68674.1"/>
    <property type="molecule type" value="Genomic_DNA"/>
</dbReference>
<gene>
    <name evidence="2" type="ORF">Prubr_56950</name>
</gene>
<dbReference type="Pfam" id="PF13174">
    <property type="entry name" value="TPR_6"/>
    <property type="match status" value="1"/>
</dbReference>
<dbReference type="Pfam" id="PF13560">
    <property type="entry name" value="HTH_31"/>
    <property type="match status" value="1"/>
</dbReference>
<evidence type="ECO:0000313" key="2">
    <source>
        <dbReference type="EMBL" id="BCJ68674.1"/>
    </source>
</evidence>
<dbReference type="Pfam" id="PF13401">
    <property type="entry name" value="AAA_22"/>
    <property type="match status" value="1"/>
</dbReference>
<dbReference type="PANTHER" id="PTHR47691:SF3">
    <property type="entry name" value="HTH-TYPE TRANSCRIPTIONAL REGULATOR RV0890C-RELATED"/>
    <property type="match status" value="1"/>
</dbReference>
<dbReference type="Gene3D" id="1.25.40.10">
    <property type="entry name" value="Tetratricopeptide repeat domain"/>
    <property type="match status" value="2"/>
</dbReference>
<dbReference type="InterPro" id="IPR027417">
    <property type="entry name" value="P-loop_NTPase"/>
</dbReference>
<sequence length="753" mass="81009">MAADSFGPLLRGHRHAAGLTLEELAAASGVSARAISDMERGHSRAPQHRTLAALTAALGLSPADHDAMVTAARAGRAGGTVAGGHELPRAVGDFTGRRPELDLLAALADERAGTAAEAVPVAVVHGAPGLGKTAFAVRTAERLRDRFPDGQFFVELRGTGPTPLTPAGALGRLLRALGVGGRRIAGDEAELAALYRSVLRDRQALVILDNAADEAQVRPLLPGPGHGLVIVTSRRTLAGLEGVHRIGLAPLSPAESAALLRAVAGGAAERADPDTVDEVARLCGNLPLALRIAGNRLASRPSWTMAHLAARLSDTDRRLANLTAGDLAVEAAFALSYAQLSPPARQAFRRLALVPGPDFGAPVSAVLSRTDVTAAEDALDELVDLGLLQPGVGDRYQFHDLIRLFARTRLHDEEPAAERAAAQDRMVDWLLDVALVAGRWFEPAYGPPPPGWRAMVDLDTPEQAQAWLQAEGDNWIAALRLAAAAGDHRRVVDVAEAMHWFSDRWTGWANWIDVYTLSREAARHLGDPRLQLTHVNYLAWALSECAMRHADSAAQAMIGYGIAQDLGDLDEQGWALIYASQAYRRLGDHQRAWECSDRAERRFADSGNHEGHLQALTTRAHSVYDLGRPEEALGTYQEVLDRLVDRPPSPNAANMTGLIAHICIARCLSALGRWRETVDRCEAVLAGDRPVHADRLEGDLRLWLGRARQRLGDHDEARRQLRRAVELLEPIGHDPLLDEARAELAALGGQPTG</sequence>
<feature type="domain" description="HTH cro/C1-type" evidence="1">
    <location>
        <begin position="10"/>
        <end position="65"/>
    </location>
</feature>
<dbReference type="CDD" id="cd00093">
    <property type="entry name" value="HTH_XRE"/>
    <property type="match status" value="1"/>
</dbReference>
<dbReference type="GO" id="GO:0016887">
    <property type="term" value="F:ATP hydrolysis activity"/>
    <property type="evidence" value="ECO:0007669"/>
    <property type="project" value="InterPro"/>
</dbReference>
<evidence type="ECO:0000313" key="3">
    <source>
        <dbReference type="Proteomes" id="UP000680866"/>
    </source>
</evidence>
<dbReference type="PANTHER" id="PTHR47691">
    <property type="entry name" value="REGULATOR-RELATED"/>
    <property type="match status" value="1"/>
</dbReference>
<dbReference type="RefSeq" id="WP_212817871.1">
    <property type="nucleotide sequence ID" value="NZ_AP023359.1"/>
</dbReference>
<keyword evidence="3" id="KW-1185">Reference proteome</keyword>
<dbReference type="Gene3D" id="1.10.260.40">
    <property type="entry name" value="lambda repressor-like DNA-binding domains"/>
    <property type="match status" value="1"/>
</dbReference>
<dbReference type="AlphaFoldDB" id="A0A810N889"/>
<accession>A0A810N889</accession>
<dbReference type="SMART" id="SM00530">
    <property type="entry name" value="HTH_XRE"/>
    <property type="match status" value="1"/>
</dbReference>
<proteinExistence type="predicted"/>
<dbReference type="InterPro" id="IPR019734">
    <property type="entry name" value="TPR_rpt"/>
</dbReference>
<dbReference type="PRINTS" id="PR00364">
    <property type="entry name" value="DISEASERSIST"/>
</dbReference>
<dbReference type="GO" id="GO:0003677">
    <property type="term" value="F:DNA binding"/>
    <property type="evidence" value="ECO:0007669"/>
    <property type="project" value="InterPro"/>
</dbReference>